<comment type="caution">
    <text evidence="2">The sequence shown here is derived from an EMBL/GenBank/DDBJ whole genome shotgun (WGS) entry which is preliminary data.</text>
</comment>
<dbReference type="Gene3D" id="2.30.29.30">
    <property type="entry name" value="Pleckstrin-homology domain (PH domain)/Phosphotyrosine-binding domain (PTB)"/>
    <property type="match status" value="1"/>
</dbReference>
<dbReference type="Pfam" id="PF07933">
    <property type="entry name" value="DUF1681"/>
    <property type="match status" value="1"/>
</dbReference>
<evidence type="ECO:0000313" key="2">
    <source>
        <dbReference type="EMBL" id="CAA3017674.1"/>
    </source>
</evidence>
<keyword evidence="3" id="KW-1185">Reference proteome</keyword>
<evidence type="ECO:0000313" key="3">
    <source>
        <dbReference type="Proteomes" id="UP000594638"/>
    </source>
</evidence>
<organism evidence="2 3">
    <name type="scientific">Olea europaea subsp. europaea</name>
    <dbReference type="NCBI Taxonomy" id="158383"/>
    <lineage>
        <taxon>Eukaryota</taxon>
        <taxon>Viridiplantae</taxon>
        <taxon>Streptophyta</taxon>
        <taxon>Embryophyta</taxon>
        <taxon>Tracheophyta</taxon>
        <taxon>Spermatophyta</taxon>
        <taxon>Magnoliopsida</taxon>
        <taxon>eudicotyledons</taxon>
        <taxon>Gunneridae</taxon>
        <taxon>Pentapetalae</taxon>
        <taxon>asterids</taxon>
        <taxon>lamiids</taxon>
        <taxon>Lamiales</taxon>
        <taxon>Oleaceae</taxon>
        <taxon>Oleeae</taxon>
        <taxon>Olea</taxon>
    </lineage>
</organism>
<dbReference type="Gramene" id="OE9A022604T1">
    <property type="protein sequence ID" value="OE9A022604C1"/>
    <property type="gene ID" value="OE9A022604"/>
</dbReference>
<dbReference type="PANTHER" id="PTHR12847:SF9">
    <property type="entry name" value="NECAP-LIKE PROTEIN CG9132"/>
    <property type="match status" value="1"/>
</dbReference>
<evidence type="ECO:0000259" key="1">
    <source>
        <dbReference type="Pfam" id="PF07933"/>
    </source>
</evidence>
<dbReference type="InterPro" id="IPR011993">
    <property type="entry name" value="PH-like_dom_sf"/>
</dbReference>
<dbReference type="AlphaFoldDB" id="A0A8S0UGB1"/>
<proteinExistence type="predicted"/>
<dbReference type="Proteomes" id="UP000594638">
    <property type="component" value="Unassembled WGS sequence"/>
</dbReference>
<name>A0A8S0UGB1_OLEEU</name>
<dbReference type="SUPFAM" id="SSF50729">
    <property type="entry name" value="PH domain-like"/>
    <property type="match status" value="1"/>
</dbReference>
<dbReference type="CDD" id="cd13228">
    <property type="entry name" value="PHear_NECAP"/>
    <property type="match status" value="1"/>
</dbReference>
<dbReference type="GO" id="GO:0006897">
    <property type="term" value="P:endocytosis"/>
    <property type="evidence" value="ECO:0007669"/>
    <property type="project" value="InterPro"/>
</dbReference>
<dbReference type="PANTHER" id="PTHR12847">
    <property type="entry name" value="ATP-BINDING CASSETTE ABC TRANSPORTER-RELATED"/>
    <property type="match status" value="1"/>
</dbReference>
<reference evidence="2 3" key="1">
    <citation type="submission" date="2019-12" db="EMBL/GenBank/DDBJ databases">
        <authorList>
            <person name="Alioto T."/>
            <person name="Alioto T."/>
            <person name="Gomez Garrido J."/>
        </authorList>
    </citation>
    <scope>NUCLEOTIDE SEQUENCE [LARGE SCALE GENOMIC DNA]</scope>
</reference>
<dbReference type="FunFam" id="2.30.29.30:FF:000150">
    <property type="entry name" value="Adaptin ear-binding coat-associated protein"/>
    <property type="match status" value="1"/>
</dbReference>
<accession>A0A8S0UGB1</accession>
<dbReference type="InterPro" id="IPR012466">
    <property type="entry name" value="NECAP_PHear"/>
</dbReference>
<dbReference type="OrthoDB" id="10265489at2759"/>
<dbReference type="GO" id="GO:0030125">
    <property type="term" value="C:clathrin vesicle coat"/>
    <property type="evidence" value="ECO:0007669"/>
    <property type="project" value="TreeGrafter"/>
</dbReference>
<gene>
    <name evidence="2" type="ORF">OLEA9_A022604</name>
</gene>
<sequence length="152" mass="18667">MGRDDMIIWRRKRIWKKKKKKKKKKQLSWFYFKYLNVTFIWADEWNVNKWAWEGTLKVISKGEECIIRLENKKTGELYARAFLRDREPHPVEPVIDSSRYFVVRVEENIGGHLRHAFIRIGFRERPKAYDFQSALHDHMKYFNKKKTVEEME</sequence>
<protein>
    <submittedName>
        <fullName evidence="2">NECAP CG9132</fullName>
    </submittedName>
</protein>
<feature type="domain" description="NECAP PHear" evidence="1">
    <location>
        <begin position="42"/>
        <end position="150"/>
    </location>
</feature>
<dbReference type="EMBL" id="CACTIH010007727">
    <property type="protein sequence ID" value="CAA3017674.1"/>
    <property type="molecule type" value="Genomic_DNA"/>
</dbReference>